<evidence type="ECO:0000313" key="18">
    <source>
        <dbReference type="EMBL" id="AWB27317.1"/>
    </source>
</evidence>
<dbReference type="Proteomes" id="UP000244727">
    <property type="component" value="Chromosome"/>
</dbReference>
<dbReference type="GO" id="GO:0000287">
    <property type="term" value="F:magnesium ion binding"/>
    <property type="evidence" value="ECO:0007669"/>
    <property type="project" value="UniProtKB-UniRule"/>
</dbReference>
<dbReference type="GeneID" id="36512076"/>
<feature type="active site" evidence="15">
    <location>
        <position position="155"/>
    </location>
</feature>
<evidence type="ECO:0000256" key="1">
    <source>
        <dbReference type="ARBA" id="ARBA00004496"/>
    </source>
</evidence>
<feature type="compositionally biased region" description="Basic and acidic residues" evidence="16">
    <location>
        <begin position="416"/>
        <end position="426"/>
    </location>
</feature>
<feature type="domain" description="UmuC" evidence="17">
    <location>
        <begin position="17"/>
        <end position="235"/>
    </location>
</feature>
<dbReference type="PANTHER" id="PTHR11076">
    <property type="entry name" value="DNA REPAIR POLYMERASE UMUC / TRANSFERASE FAMILY MEMBER"/>
    <property type="match status" value="1"/>
</dbReference>
<comment type="subunit">
    <text evidence="15">Monomer.</text>
</comment>
<dbReference type="CDD" id="cd03586">
    <property type="entry name" value="PolY_Pol_IV_kappa"/>
    <property type="match status" value="1"/>
</dbReference>
<dbReference type="SUPFAM" id="SSF100879">
    <property type="entry name" value="Lesion bypass DNA polymerase (Y-family), little finger domain"/>
    <property type="match status" value="1"/>
</dbReference>
<sequence length="426" mass="46285">MPDGHLPGVDTGTDRIVAHVDMDCFYAACERRREPELRGEPVVVGMGYESGSSGGVVATASYEARAVGVESAQPIETALDRLPRRGGESDTIESDADSETDASDANIETGADGDTDAPTGIYRPVDLNYYESVSDEVMAILRERADRVRAVSIDEAYLDVTDRTDWDDVAGFVDDLRAAVDREVGVTASVGVAPTMSAAKVASDRDKPDGCTVVPPGSVREFFAELDVEAIHEVGPTTARELREMGIETAGDLAGADVSTLESRFGERGRTIWRYARGEDDRPVEPMGAPKSFSRQSSFAASTADSERLHDRLDDLARAVGDRARHRDALYRTIGVRVVTPPFDVHTRERSLPGPVADRDLLVETVHDLAREFEGDRVRKVGVRVSNLSFSEREQTALTGYGGGGDRRRPPQRSLADFRDGSDDHL</sequence>
<keyword evidence="3 15" id="KW-0515">Mutator protein</keyword>
<dbReference type="GO" id="GO:0042276">
    <property type="term" value="P:error-prone translesion synthesis"/>
    <property type="evidence" value="ECO:0007669"/>
    <property type="project" value="TreeGrafter"/>
</dbReference>
<keyword evidence="5 15" id="KW-0808">Transferase</keyword>
<keyword evidence="6 15" id="KW-0548">Nucleotidyltransferase</keyword>
<gene>
    <name evidence="15" type="primary">dbh</name>
    <name evidence="18" type="ORF">HARCEL1_06175</name>
</gene>
<dbReference type="AlphaFoldDB" id="A0A2R4X0K4"/>
<evidence type="ECO:0000256" key="11">
    <source>
        <dbReference type="ARBA" id="ARBA00022932"/>
    </source>
</evidence>
<evidence type="ECO:0000256" key="3">
    <source>
        <dbReference type="ARBA" id="ARBA00022457"/>
    </source>
</evidence>
<comment type="catalytic activity">
    <reaction evidence="14 15">
        <text>DNA(n) + a 2'-deoxyribonucleoside 5'-triphosphate = DNA(n+1) + diphosphate</text>
        <dbReference type="Rhea" id="RHEA:22508"/>
        <dbReference type="Rhea" id="RHEA-COMP:17339"/>
        <dbReference type="Rhea" id="RHEA-COMP:17340"/>
        <dbReference type="ChEBI" id="CHEBI:33019"/>
        <dbReference type="ChEBI" id="CHEBI:61560"/>
        <dbReference type="ChEBI" id="CHEBI:173112"/>
        <dbReference type="EC" id="2.7.7.7"/>
    </reaction>
</comment>
<feature type="region of interest" description="Disordered" evidence="16">
    <location>
        <begin position="77"/>
        <end position="121"/>
    </location>
</feature>
<name>A0A2R4X0K4_9EURY</name>
<keyword evidence="12 15" id="KW-0238">DNA-binding</keyword>
<feature type="binding site" evidence="15">
    <location>
        <position position="154"/>
    </location>
    <ligand>
        <name>Mg(2+)</name>
        <dbReference type="ChEBI" id="CHEBI:18420"/>
    </ligand>
</feature>
<dbReference type="InterPro" id="IPR017961">
    <property type="entry name" value="DNA_pol_Y-fam_little_finger"/>
</dbReference>
<dbReference type="Gene3D" id="3.40.1170.60">
    <property type="match status" value="1"/>
</dbReference>
<protein>
    <recommendedName>
        <fullName evidence="15">DNA polymerase IV</fullName>
        <shortName evidence="15">Pol IV</shortName>
        <ecNumber evidence="15">2.7.7.7</ecNumber>
    </recommendedName>
</protein>
<evidence type="ECO:0000256" key="7">
    <source>
        <dbReference type="ARBA" id="ARBA00022705"/>
    </source>
</evidence>
<dbReference type="Gene3D" id="3.30.70.270">
    <property type="match status" value="1"/>
</dbReference>
<keyword evidence="19" id="KW-1185">Reference proteome</keyword>
<dbReference type="GO" id="GO:0003887">
    <property type="term" value="F:DNA-directed DNA polymerase activity"/>
    <property type="evidence" value="ECO:0007669"/>
    <property type="project" value="UniProtKB-UniRule"/>
</dbReference>
<evidence type="ECO:0000313" key="19">
    <source>
        <dbReference type="Proteomes" id="UP000244727"/>
    </source>
</evidence>
<dbReference type="InterPro" id="IPR043502">
    <property type="entry name" value="DNA/RNA_pol_sf"/>
</dbReference>
<evidence type="ECO:0000256" key="13">
    <source>
        <dbReference type="ARBA" id="ARBA00023204"/>
    </source>
</evidence>
<keyword evidence="13 15" id="KW-0234">DNA repair</keyword>
<dbReference type="GO" id="GO:0003684">
    <property type="term" value="F:damaged DNA binding"/>
    <property type="evidence" value="ECO:0007669"/>
    <property type="project" value="InterPro"/>
</dbReference>
<keyword evidence="4 15" id="KW-0963">Cytoplasm</keyword>
<dbReference type="Pfam" id="PF00817">
    <property type="entry name" value="IMS"/>
    <property type="match status" value="1"/>
</dbReference>
<dbReference type="InterPro" id="IPR053848">
    <property type="entry name" value="IMS_HHH_1"/>
</dbReference>
<evidence type="ECO:0000256" key="9">
    <source>
        <dbReference type="ARBA" id="ARBA00022763"/>
    </source>
</evidence>
<dbReference type="KEGG" id="harc:HARCEL1_06175"/>
<dbReference type="EC" id="2.7.7.7" evidence="15"/>
<comment type="cofactor">
    <cofactor evidence="15">
        <name>Mg(2+)</name>
        <dbReference type="ChEBI" id="CHEBI:18420"/>
    </cofactor>
    <text evidence="15">Binds 2 magnesium ions per subunit.</text>
</comment>
<dbReference type="Gene3D" id="3.30.1490.100">
    <property type="entry name" value="DNA polymerase, Y-family, little finger domain"/>
    <property type="match status" value="1"/>
</dbReference>
<feature type="binding site" evidence="15">
    <location>
        <position position="21"/>
    </location>
    <ligand>
        <name>Mg(2+)</name>
        <dbReference type="ChEBI" id="CHEBI:18420"/>
    </ligand>
</feature>
<feature type="region of interest" description="Disordered" evidence="16">
    <location>
        <begin position="395"/>
        <end position="426"/>
    </location>
</feature>
<evidence type="ECO:0000256" key="16">
    <source>
        <dbReference type="SAM" id="MobiDB-lite"/>
    </source>
</evidence>
<dbReference type="Pfam" id="PF11799">
    <property type="entry name" value="IMS_C"/>
    <property type="match status" value="1"/>
</dbReference>
<keyword evidence="8 15" id="KW-0479">Metal-binding</keyword>
<feature type="compositionally biased region" description="Acidic residues" evidence="16">
    <location>
        <begin position="90"/>
        <end position="102"/>
    </location>
</feature>
<dbReference type="GO" id="GO:0006281">
    <property type="term" value="P:DNA repair"/>
    <property type="evidence" value="ECO:0007669"/>
    <property type="project" value="UniProtKB-UniRule"/>
</dbReference>
<accession>A0A2R4X0K4</accession>
<evidence type="ECO:0000256" key="14">
    <source>
        <dbReference type="ARBA" id="ARBA00049244"/>
    </source>
</evidence>
<evidence type="ECO:0000256" key="8">
    <source>
        <dbReference type="ARBA" id="ARBA00022723"/>
    </source>
</evidence>
<evidence type="ECO:0000256" key="12">
    <source>
        <dbReference type="ARBA" id="ARBA00023125"/>
    </source>
</evidence>
<dbReference type="InterPro" id="IPR043128">
    <property type="entry name" value="Rev_trsase/Diguanyl_cyclase"/>
</dbReference>
<evidence type="ECO:0000256" key="2">
    <source>
        <dbReference type="ARBA" id="ARBA00010945"/>
    </source>
</evidence>
<evidence type="ECO:0000256" key="15">
    <source>
        <dbReference type="HAMAP-Rule" id="MF_01113"/>
    </source>
</evidence>
<dbReference type="InterPro" id="IPR036775">
    <property type="entry name" value="DNA_pol_Y-fam_lit_finger_sf"/>
</dbReference>
<dbReference type="EMBL" id="CP028858">
    <property type="protein sequence ID" value="AWB27317.1"/>
    <property type="molecule type" value="Genomic_DNA"/>
</dbReference>
<keyword evidence="9 15" id="KW-0227">DNA damage</keyword>
<keyword evidence="7 15" id="KW-0235">DNA replication</keyword>
<evidence type="ECO:0000256" key="10">
    <source>
        <dbReference type="ARBA" id="ARBA00022842"/>
    </source>
</evidence>
<dbReference type="InterPro" id="IPR001126">
    <property type="entry name" value="UmuC"/>
</dbReference>
<evidence type="ECO:0000259" key="17">
    <source>
        <dbReference type="PROSITE" id="PS50173"/>
    </source>
</evidence>
<dbReference type="HAMAP" id="MF_01113">
    <property type="entry name" value="DNApol_IV"/>
    <property type="match status" value="1"/>
</dbReference>
<dbReference type="GO" id="GO:0005737">
    <property type="term" value="C:cytoplasm"/>
    <property type="evidence" value="ECO:0007669"/>
    <property type="project" value="UniProtKB-SubCell"/>
</dbReference>
<feature type="region of interest" description="Disordered" evidence="16">
    <location>
        <begin position="279"/>
        <end position="298"/>
    </location>
</feature>
<evidence type="ECO:0000256" key="5">
    <source>
        <dbReference type="ARBA" id="ARBA00022679"/>
    </source>
</evidence>
<proteinExistence type="inferred from homology"/>
<dbReference type="SUPFAM" id="SSF56672">
    <property type="entry name" value="DNA/RNA polymerases"/>
    <property type="match status" value="1"/>
</dbReference>
<feature type="site" description="Substrate discrimination" evidence="15">
    <location>
        <position position="26"/>
    </location>
</feature>
<dbReference type="Gene3D" id="1.10.150.20">
    <property type="entry name" value="5' to 3' exonuclease, C-terminal subdomain"/>
    <property type="match status" value="1"/>
</dbReference>
<organism evidence="18 19">
    <name type="scientific">Halococcoides cellulosivorans</name>
    <dbReference type="NCBI Taxonomy" id="1679096"/>
    <lineage>
        <taxon>Archaea</taxon>
        <taxon>Methanobacteriati</taxon>
        <taxon>Methanobacteriota</taxon>
        <taxon>Stenosarchaea group</taxon>
        <taxon>Halobacteria</taxon>
        <taxon>Halobacteriales</taxon>
        <taxon>Haloarculaceae</taxon>
        <taxon>Halococcoides</taxon>
    </lineage>
</organism>
<comment type="subcellular location">
    <subcellularLocation>
        <location evidence="1 15">Cytoplasm</location>
    </subcellularLocation>
</comment>
<keyword evidence="11 15" id="KW-0239">DNA-directed DNA polymerase</keyword>
<dbReference type="PROSITE" id="PS50173">
    <property type="entry name" value="UMUC"/>
    <property type="match status" value="1"/>
</dbReference>
<reference evidence="18 19" key="1">
    <citation type="submission" date="2018-04" db="EMBL/GenBank/DDBJ databases">
        <title>Halococcoides cellulosivorans gen. nov., sp. nov., an extremely halophilic cellulose-utilizing haloarchaeon from hypersaline lakes.</title>
        <authorList>
            <person name="Sorokin D.Y."/>
            <person name="Toshchakov S.V."/>
            <person name="Samarov N.I."/>
            <person name="Korzhenkov A."/>
            <person name="Kublanov I.V."/>
        </authorList>
    </citation>
    <scope>NUCLEOTIDE SEQUENCE [LARGE SCALE GENOMIC DNA]</scope>
    <source>
        <strain evidence="18 19">HArcel1</strain>
    </source>
</reference>
<dbReference type="Pfam" id="PF21999">
    <property type="entry name" value="IMS_HHH_1"/>
    <property type="match status" value="1"/>
</dbReference>
<dbReference type="GO" id="GO:0006261">
    <property type="term" value="P:DNA-templated DNA replication"/>
    <property type="evidence" value="ECO:0007669"/>
    <property type="project" value="UniProtKB-UniRule"/>
</dbReference>
<evidence type="ECO:0000256" key="4">
    <source>
        <dbReference type="ARBA" id="ARBA00022490"/>
    </source>
</evidence>
<keyword evidence="10 15" id="KW-0460">Magnesium</keyword>
<dbReference type="InterPro" id="IPR022880">
    <property type="entry name" value="DNApol_IV"/>
</dbReference>
<comment type="function">
    <text evidence="15">Poorly processive, error-prone DNA polymerase involved in untargeted mutagenesis. Copies undamaged DNA at stalled replication forks, which arise in vivo from mismatched or misaligned primer ends. These misaligned primers can be extended by PolIV. Exhibits no 3'-5' exonuclease (proofreading) activity. May be involved in translesional synthesis.</text>
</comment>
<dbReference type="InterPro" id="IPR050116">
    <property type="entry name" value="DNA_polymerase-Y"/>
</dbReference>
<comment type="similarity">
    <text evidence="2 15">Belongs to the DNA polymerase type-Y family.</text>
</comment>
<dbReference type="RefSeq" id="WP_108381686.1">
    <property type="nucleotide sequence ID" value="NZ_CP028858.1"/>
</dbReference>
<dbReference type="PANTHER" id="PTHR11076:SF33">
    <property type="entry name" value="DNA POLYMERASE KAPPA"/>
    <property type="match status" value="1"/>
</dbReference>
<evidence type="ECO:0000256" key="6">
    <source>
        <dbReference type="ARBA" id="ARBA00022695"/>
    </source>
</evidence>
<feature type="compositionally biased region" description="Basic and acidic residues" evidence="16">
    <location>
        <begin position="78"/>
        <end position="88"/>
    </location>
</feature>